<evidence type="ECO:0000259" key="6">
    <source>
        <dbReference type="Pfam" id="PF04069"/>
    </source>
</evidence>
<name>A0ABR9HNG8_9ACTN</name>
<evidence type="ECO:0000256" key="4">
    <source>
        <dbReference type="ARBA" id="ARBA00023136"/>
    </source>
</evidence>
<evidence type="ECO:0000256" key="2">
    <source>
        <dbReference type="ARBA" id="ARBA00022448"/>
    </source>
</evidence>
<sequence>MYSRKRMTGLAAAGMSGILLLTACGGGGEDLTGGSDEGGEDVKDVNIALIAWDEAIATTAMWQVILEEKGYDVSITDVDVAPMYQGAANGDVDLFLDTWLPTTHADYWEDYGDQLEDLGTWYDNAVLTITVPEYMEDVNSIADLPDHADELGNRIVGIDPGAGLTRVTKEEAMPAYGLEEDWELMESSTAAMLAELDSAIAEEEPIVVTLWRPHPAYAQYDLKDLEDPEGAMGETEEIHAVGREGFGEDYPDLTGWMEGWTMTDEELASLEVLTVGEGVEDEQAGAREWLSENPEFLERTLGEDAEGLDF</sequence>
<evidence type="ECO:0000313" key="8">
    <source>
        <dbReference type="Proteomes" id="UP000598217"/>
    </source>
</evidence>
<feature type="signal peptide" evidence="5">
    <location>
        <begin position="1"/>
        <end position="25"/>
    </location>
</feature>
<dbReference type="PROSITE" id="PS51257">
    <property type="entry name" value="PROKAR_LIPOPROTEIN"/>
    <property type="match status" value="1"/>
</dbReference>
<dbReference type="PANTHER" id="PTHR47737">
    <property type="entry name" value="GLYCINE BETAINE/PROLINE BETAINE TRANSPORT SYSTEM PERMEASE PROTEIN PROW"/>
    <property type="match status" value="1"/>
</dbReference>
<dbReference type="CDD" id="cd13639">
    <property type="entry name" value="PBP2_OpuAC_like"/>
    <property type="match status" value="1"/>
</dbReference>
<protein>
    <submittedName>
        <fullName evidence="7">Glycine betaine/proline transport system substrate-binding protein</fullName>
    </submittedName>
</protein>
<dbReference type="Gene3D" id="3.10.105.10">
    <property type="entry name" value="Dipeptide-binding Protein, Domain 3"/>
    <property type="match status" value="2"/>
</dbReference>
<evidence type="ECO:0000313" key="7">
    <source>
        <dbReference type="EMBL" id="MBE1460570.1"/>
    </source>
</evidence>
<gene>
    <name evidence="7" type="ORF">H4W79_004784</name>
</gene>
<dbReference type="Gene3D" id="3.40.190.100">
    <property type="entry name" value="Glycine betaine-binding periplasmic protein, domain 2"/>
    <property type="match status" value="1"/>
</dbReference>
<keyword evidence="2" id="KW-0813">Transport</keyword>
<evidence type="ECO:0000256" key="3">
    <source>
        <dbReference type="ARBA" id="ARBA00022475"/>
    </source>
</evidence>
<keyword evidence="5" id="KW-0732">Signal</keyword>
<dbReference type="Pfam" id="PF04069">
    <property type="entry name" value="OpuAC"/>
    <property type="match status" value="1"/>
</dbReference>
<reference evidence="7 8" key="1">
    <citation type="submission" date="2020-10" db="EMBL/GenBank/DDBJ databases">
        <title>Sequencing the genomes of 1000 actinobacteria strains.</title>
        <authorList>
            <person name="Klenk H.-P."/>
        </authorList>
    </citation>
    <scope>NUCLEOTIDE SEQUENCE [LARGE SCALE GENOMIC DNA]</scope>
    <source>
        <strain evidence="7 8">DSM 45157</strain>
    </source>
</reference>
<feature type="chain" id="PRO_5045755743" evidence="5">
    <location>
        <begin position="26"/>
        <end position="310"/>
    </location>
</feature>
<dbReference type="EMBL" id="JADBDY010000001">
    <property type="protein sequence ID" value="MBE1460570.1"/>
    <property type="molecule type" value="Genomic_DNA"/>
</dbReference>
<proteinExistence type="predicted"/>
<dbReference type="Proteomes" id="UP000598217">
    <property type="component" value="Unassembled WGS sequence"/>
</dbReference>
<dbReference type="RefSeq" id="WP_191267727.1">
    <property type="nucleotide sequence ID" value="NZ_BMXJ01000001.1"/>
</dbReference>
<evidence type="ECO:0000256" key="1">
    <source>
        <dbReference type="ARBA" id="ARBA00004236"/>
    </source>
</evidence>
<accession>A0ABR9HNG8</accession>
<organism evidence="7 8">
    <name type="scientific">Nocardiopsis terrae</name>
    <dbReference type="NCBI Taxonomy" id="372655"/>
    <lineage>
        <taxon>Bacteria</taxon>
        <taxon>Bacillati</taxon>
        <taxon>Actinomycetota</taxon>
        <taxon>Actinomycetes</taxon>
        <taxon>Streptosporangiales</taxon>
        <taxon>Nocardiopsidaceae</taxon>
        <taxon>Nocardiopsis</taxon>
    </lineage>
</organism>
<dbReference type="InterPro" id="IPR007210">
    <property type="entry name" value="ABC_Gly_betaine_transp_sub-bd"/>
</dbReference>
<feature type="domain" description="ABC-type glycine betaine transport system substrate-binding" evidence="6">
    <location>
        <begin position="43"/>
        <end position="292"/>
    </location>
</feature>
<keyword evidence="8" id="KW-1185">Reference proteome</keyword>
<keyword evidence="4" id="KW-0472">Membrane</keyword>
<comment type="subcellular location">
    <subcellularLocation>
        <location evidence="1">Cell membrane</location>
    </subcellularLocation>
</comment>
<keyword evidence="3" id="KW-1003">Cell membrane</keyword>
<evidence type="ECO:0000256" key="5">
    <source>
        <dbReference type="SAM" id="SignalP"/>
    </source>
</evidence>
<comment type="caution">
    <text evidence="7">The sequence shown here is derived from an EMBL/GenBank/DDBJ whole genome shotgun (WGS) entry which is preliminary data.</text>
</comment>
<dbReference type="SUPFAM" id="SSF53850">
    <property type="entry name" value="Periplasmic binding protein-like II"/>
    <property type="match status" value="1"/>
</dbReference>
<dbReference type="PANTHER" id="PTHR47737:SF1">
    <property type="entry name" value="GLYCINE BETAINE_PROLINE BETAINE TRANSPORT SYSTEM PERMEASE PROTEIN PROW"/>
    <property type="match status" value="1"/>
</dbReference>